<gene>
    <name evidence="2" type="ORF">BST63_08810</name>
</gene>
<evidence type="ECO:0000259" key="1">
    <source>
        <dbReference type="PROSITE" id="PS50995"/>
    </source>
</evidence>
<organism evidence="2 3">
    <name type="scientific">Bradyrhizobium canariense</name>
    <dbReference type="NCBI Taxonomy" id="255045"/>
    <lineage>
        <taxon>Bacteria</taxon>
        <taxon>Pseudomonadati</taxon>
        <taxon>Pseudomonadota</taxon>
        <taxon>Alphaproteobacteria</taxon>
        <taxon>Hyphomicrobiales</taxon>
        <taxon>Nitrobacteraceae</taxon>
        <taxon>Bradyrhizobium</taxon>
    </lineage>
</organism>
<dbReference type="Gene3D" id="1.10.10.10">
    <property type="entry name" value="Winged helix-like DNA-binding domain superfamily/Winged helix DNA-binding domain"/>
    <property type="match status" value="1"/>
</dbReference>
<evidence type="ECO:0000313" key="3">
    <source>
        <dbReference type="Proteomes" id="UP000193884"/>
    </source>
</evidence>
<dbReference type="InterPro" id="IPR036388">
    <property type="entry name" value="WH-like_DNA-bd_sf"/>
</dbReference>
<dbReference type="EMBL" id="NAFK01000145">
    <property type="protein sequence ID" value="OSJ31939.1"/>
    <property type="molecule type" value="Genomic_DNA"/>
</dbReference>
<protein>
    <recommendedName>
        <fullName evidence="1">HTH marR-type domain-containing protein</fullName>
    </recommendedName>
</protein>
<feature type="domain" description="HTH marR-type" evidence="1">
    <location>
        <begin position="15"/>
        <end position="154"/>
    </location>
</feature>
<accession>A0ABX3X7C9</accession>
<dbReference type="Proteomes" id="UP000193884">
    <property type="component" value="Unassembled WGS sequence"/>
</dbReference>
<name>A0ABX3X7C9_9BRAD</name>
<dbReference type="InterPro" id="IPR000835">
    <property type="entry name" value="HTH_MarR-typ"/>
</dbReference>
<dbReference type="PANTHER" id="PTHR33164:SF101">
    <property type="entry name" value="TRANSCRIPTIONAL REPRESSOR MPRA"/>
    <property type="match status" value="1"/>
</dbReference>
<dbReference type="InterPro" id="IPR036390">
    <property type="entry name" value="WH_DNA-bd_sf"/>
</dbReference>
<reference evidence="2 3" key="1">
    <citation type="submission" date="2017-03" db="EMBL/GenBank/DDBJ databases">
        <title>Whole genome sequences of fourteen strains of Bradyrhizobium canariense and one strain of Bradyrhizobium japonicum isolated from Lupinus (Papilionoideae: Genisteae) species in Algeria.</title>
        <authorList>
            <person name="Crovadore J."/>
            <person name="Chekireb D."/>
            <person name="Brachmann A."/>
            <person name="Chablais R."/>
            <person name="Cochard B."/>
            <person name="Lefort F."/>
        </authorList>
    </citation>
    <scope>NUCLEOTIDE SEQUENCE [LARGE SCALE GENOMIC DNA]</scope>
    <source>
        <strain evidence="2 3">UBMAN05</strain>
    </source>
</reference>
<dbReference type="SUPFAM" id="SSF46785">
    <property type="entry name" value="Winged helix' DNA-binding domain"/>
    <property type="match status" value="1"/>
</dbReference>
<comment type="caution">
    <text evidence="2">The sequence shown here is derived from an EMBL/GenBank/DDBJ whole genome shotgun (WGS) entry which is preliminary data.</text>
</comment>
<dbReference type="PROSITE" id="PS50995">
    <property type="entry name" value="HTH_MARR_2"/>
    <property type="match status" value="1"/>
</dbReference>
<keyword evidence="3" id="KW-1185">Reference proteome</keyword>
<proteinExistence type="predicted"/>
<dbReference type="InterPro" id="IPR039422">
    <property type="entry name" value="MarR/SlyA-like"/>
</dbReference>
<dbReference type="SMART" id="SM00347">
    <property type="entry name" value="HTH_MARR"/>
    <property type="match status" value="1"/>
</dbReference>
<dbReference type="PANTHER" id="PTHR33164">
    <property type="entry name" value="TRANSCRIPTIONAL REGULATOR, MARR FAMILY"/>
    <property type="match status" value="1"/>
</dbReference>
<sequence length="167" mass="18860">MVEVMALDQVHHPQRPEVVEQIVRVVRSLDFLISEVQAKWASALNLTVPQWNMFVIVAEAHEHGGLPVKSVAEAMRVNSSFVVNQSRPLEQLGLIRRKNSSTDKRLVYLSVTPKGLKELSALDESRSAIRAAIKKEMGEAAALHTIELLQQLERCFARCRLRLQIDE</sequence>
<dbReference type="Pfam" id="PF01047">
    <property type="entry name" value="MarR"/>
    <property type="match status" value="1"/>
</dbReference>
<evidence type="ECO:0000313" key="2">
    <source>
        <dbReference type="EMBL" id="OSJ31939.1"/>
    </source>
</evidence>